<evidence type="ECO:0000259" key="3">
    <source>
        <dbReference type="Pfam" id="PF14432"/>
    </source>
</evidence>
<dbReference type="InterPro" id="IPR002885">
    <property type="entry name" value="PPR_rpt"/>
</dbReference>
<dbReference type="Gene3D" id="1.25.40.10">
    <property type="entry name" value="Tetratricopeptide repeat domain"/>
    <property type="match status" value="3"/>
</dbReference>
<dbReference type="FunFam" id="1.25.40.10:FF:000454">
    <property type="entry name" value="Pentatricopeptide repeat-containing protein At3g47530"/>
    <property type="match status" value="1"/>
</dbReference>
<feature type="repeat" description="PPR" evidence="2">
    <location>
        <begin position="315"/>
        <end position="349"/>
    </location>
</feature>
<dbReference type="GO" id="GO:0008270">
    <property type="term" value="F:zinc ion binding"/>
    <property type="evidence" value="ECO:0007669"/>
    <property type="project" value="InterPro"/>
</dbReference>
<dbReference type="PANTHER" id="PTHR47926:SF537">
    <property type="entry name" value="PENTACOTRIPEPTIDE-REPEAT REGION OF PRORP DOMAIN-CONTAINING PROTEIN"/>
    <property type="match status" value="1"/>
</dbReference>
<accession>A0A5K0ZNW3</accession>
<dbReference type="PROSITE" id="PS51375">
    <property type="entry name" value="PPR"/>
    <property type="match status" value="3"/>
</dbReference>
<dbReference type="Pfam" id="PF14432">
    <property type="entry name" value="DYW_deaminase"/>
    <property type="match status" value="1"/>
</dbReference>
<evidence type="ECO:0000313" key="4">
    <source>
        <dbReference type="EMBL" id="VVV92198.1"/>
    </source>
</evidence>
<dbReference type="EMBL" id="LR721780">
    <property type="protein sequence ID" value="VVV92198.1"/>
    <property type="molecule type" value="Genomic_DNA"/>
</dbReference>
<evidence type="ECO:0000256" key="1">
    <source>
        <dbReference type="ARBA" id="ARBA00022737"/>
    </source>
</evidence>
<name>A0A5K0ZNW3_9MAGN</name>
<dbReference type="FunFam" id="1.25.40.10:FF:000031">
    <property type="entry name" value="Pentatricopeptide repeat-containing protein mitochondrial"/>
    <property type="match status" value="1"/>
</dbReference>
<reference evidence="4" key="1">
    <citation type="submission" date="2019-09" db="EMBL/GenBank/DDBJ databases">
        <authorList>
            <person name="Zhang L."/>
        </authorList>
    </citation>
    <scope>NUCLEOTIDE SEQUENCE</scope>
</reference>
<dbReference type="InterPro" id="IPR032867">
    <property type="entry name" value="DYW_dom"/>
</dbReference>
<dbReference type="Gramene" id="NC2G0009990.1">
    <property type="protein sequence ID" value="NC2G0009990.1:cds"/>
    <property type="gene ID" value="NC2G0009990"/>
</dbReference>
<dbReference type="GO" id="GO:0003723">
    <property type="term" value="F:RNA binding"/>
    <property type="evidence" value="ECO:0007669"/>
    <property type="project" value="InterPro"/>
</dbReference>
<gene>
    <name evidence="4" type="ORF">NYM_LOCUS12262</name>
</gene>
<dbReference type="PANTHER" id="PTHR47926">
    <property type="entry name" value="PENTATRICOPEPTIDE REPEAT-CONTAINING PROTEIN"/>
    <property type="match status" value="1"/>
</dbReference>
<dbReference type="AlphaFoldDB" id="A0A5K0ZNW3"/>
<dbReference type="Pfam" id="PF12854">
    <property type="entry name" value="PPR_1"/>
    <property type="match status" value="1"/>
</dbReference>
<dbReference type="InterPro" id="IPR011990">
    <property type="entry name" value="TPR-like_helical_dom_sf"/>
</dbReference>
<dbReference type="Pfam" id="PF13041">
    <property type="entry name" value="PPR_2"/>
    <property type="match status" value="2"/>
</dbReference>
<feature type="repeat" description="PPR" evidence="2">
    <location>
        <begin position="214"/>
        <end position="248"/>
    </location>
</feature>
<dbReference type="InterPro" id="IPR046848">
    <property type="entry name" value="E_motif"/>
</dbReference>
<dbReference type="InterPro" id="IPR046960">
    <property type="entry name" value="PPR_At4g14850-like_plant"/>
</dbReference>
<dbReference type="Pfam" id="PF01535">
    <property type="entry name" value="PPR"/>
    <property type="match status" value="1"/>
</dbReference>
<sequence>MKVILAYPHHDGLSFSNQRRRELDPRHPAMAAVPPPPANPTTVSAKTDRADLLEAVELLRRCTSPEETRQLHARLVKAGLSDNRFAQNRLTASCALSDARYALEVFARSASPSRFMRNTVVRALAESESPGDAVRFYGGTHALGLPANRYTFPALLKACARLLGLEEGRQAHCHVVKWGLQPDVHVSNTLIHLYASCGRLTQARKVFDEMPLRTVVSWNALISGYVQNGMSSEALSMFREMQIEGTEPNEVTMIGVLTACSHAGALELGKWAHAYIRRRGLGVRIGVVTALIDMYSKCGCIERAVEVFEGIPDKNIVCYTAMINGLAVNGHGESAAALFDRMVMVGIKPDEISLISVLCACSHSGLVEAGRRYFRDLQRRYNVAPQVEHYGCMVDLLGRSGHLEEAYELVKNMPFEPNAIIWRTLLGACKVHNNVKLGELVVKEIMMLEPHHHGDYVLLSNIYAAAGRWEDVSKIRRVMKDRGIVKTPGCSMIEVGNKIYSFIVKDKSHRHSEEMYKMLDQMAQRLRSAGHVPNTSLVLIDMDEEEKENSLNYHSEKVALAFGLIKTRAGTPIRIVKNLRVCDDCHSAMKLLSVIYEREITVRDRNRFHHFRGGVCSCGDYW</sequence>
<feature type="domain" description="DYW" evidence="3">
    <location>
        <begin position="530"/>
        <end position="622"/>
    </location>
</feature>
<dbReference type="FunFam" id="1.25.40.10:FF:000344">
    <property type="entry name" value="Pentatricopeptide repeat-containing protein"/>
    <property type="match status" value="1"/>
</dbReference>
<proteinExistence type="predicted"/>
<protein>
    <recommendedName>
        <fullName evidence="3">DYW domain-containing protein</fullName>
    </recommendedName>
</protein>
<dbReference type="Pfam" id="PF20431">
    <property type="entry name" value="E_motif"/>
    <property type="match status" value="1"/>
</dbReference>
<dbReference type="NCBIfam" id="TIGR00756">
    <property type="entry name" value="PPR"/>
    <property type="match status" value="3"/>
</dbReference>
<keyword evidence="1" id="KW-0677">Repeat</keyword>
<evidence type="ECO:0000256" key="2">
    <source>
        <dbReference type="PROSITE-ProRule" id="PRU00708"/>
    </source>
</evidence>
<organism evidence="4">
    <name type="scientific">Nymphaea colorata</name>
    <name type="common">pocket water lily</name>
    <dbReference type="NCBI Taxonomy" id="210225"/>
    <lineage>
        <taxon>Eukaryota</taxon>
        <taxon>Viridiplantae</taxon>
        <taxon>Streptophyta</taxon>
        <taxon>Embryophyta</taxon>
        <taxon>Tracheophyta</taxon>
        <taxon>Spermatophyta</taxon>
        <taxon>Magnoliopsida</taxon>
        <taxon>Nymphaeales</taxon>
        <taxon>Nymphaeaceae</taxon>
        <taxon>Nymphaea</taxon>
    </lineage>
</organism>
<feature type="repeat" description="PPR" evidence="2">
    <location>
        <begin position="183"/>
        <end position="213"/>
    </location>
</feature>
<dbReference type="GO" id="GO:0009451">
    <property type="term" value="P:RNA modification"/>
    <property type="evidence" value="ECO:0007669"/>
    <property type="project" value="InterPro"/>
</dbReference>